<dbReference type="EMBL" id="JAYKLX010000007">
    <property type="protein sequence ID" value="MEB3346981.1"/>
    <property type="molecule type" value="Genomic_DNA"/>
</dbReference>
<organism evidence="1 2">
    <name type="scientific">Aquimarina gracilis</name>
    <dbReference type="NCBI Taxonomy" id="874422"/>
    <lineage>
        <taxon>Bacteria</taxon>
        <taxon>Pseudomonadati</taxon>
        <taxon>Bacteroidota</taxon>
        <taxon>Flavobacteriia</taxon>
        <taxon>Flavobacteriales</taxon>
        <taxon>Flavobacteriaceae</taxon>
        <taxon>Aquimarina</taxon>
    </lineage>
</organism>
<sequence>MHRVVGFFVVLNLCGTLCAQTKLKYYGIKSHYGFIIAHTPDLKPISQTNPYGFQVEMSSLKTSDKAWKTCFCYGRTGFSFAYFNYANPDVLGNSYNLNYFVEPYFTYKGPLKLSLRGSIGATYLDTIFDEESNPENVLFSTHLSFYLALSLNLNYHFNDKYALNLSANYNHISNGGQKQPNKGMNFPTLSIGIDRIIDYTPLRPKPEELKNYSRKWSYYFGAFASLRSADREAESTNHPLIGVMAGALKPLSGINGFNFGAELWYDWSDRKQVQQRELDDSSFSSAITLGHHFLVGDFYFLQQFGIYTTRPENIQSNWMYQRYSFWYRLANRWTIGASLIAYGRRADHMDGRLIYIIK</sequence>
<name>A0ABU5ZYT7_9FLAO</name>
<dbReference type="RefSeq" id="WP_324181003.1">
    <property type="nucleotide sequence ID" value="NZ_JAYKLX010000007.1"/>
</dbReference>
<evidence type="ECO:0000313" key="2">
    <source>
        <dbReference type="Proteomes" id="UP001327027"/>
    </source>
</evidence>
<evidence type="ECO:0000313" key="1">
    <source>
        <dbReference type="EMBL" id="MEB3346981.1"/>
    </source>
</evidence>
<dbReference type="Proteomes" id="UP001327027">
    <property type="component" value="Unassembled WGS sequence"/>
</dbReference>
<protein>
    <submittedName>
        <fullName evidence="1">Acyloxyacyl hydrolase</fullName>
    </submittedName>
</protein>
<gene>
    <name evidence="1" type="ORF">U6A24_16015</name>
</gene>
<proteinExistence type="predicted"/>
<dbReference type="Pfam" id="PF09411">
    <property type="entry name" value="PagL"/>
    <property type="match status" value="1"/>
</dbReference>
<comment type="caution">
    <text evidence="1">The sequence shown here is derived from an EMBL/GenBank/DDBJ whole genome shotgun (WGS) entry which is preliminary data.</text>
</comment>
<dbReference type="GO" id="GO:0016787">
    <property type="term" value="F:hydrolase activity"/>
    <property type="evidence" value="ECO:0007669"/>
    <property type="project" value="UniProtKB-KW"/>
</dbReference>
<dbReference type="Gene3D" id="2.40.160.20">
    <property type="match status" value="1"/>
</dbReference>
<keyword evidence="2" id="KW-1185">Reference proteome</keyword>
<accession>A0ABU5ZYT7</accession>
<dbReference type="InterPro" id="IPR018550">
    <property type="entry name" value="Lipid-A_deacylase-rel"/>
</dbReference>
<keyword evidence="1" id="KW-0378">Hydrolase</keyword>
<reference evidence="1 2" key="1">
    <citation type="journal article" date="2013" name="Int. J. Syst. Evol. Microbiol.">
        <title>Aquimarina gracilis sp. nov., isolated from the gut microflora of a mussel, Mytilus coruscus, and emended description of Aquimarina spongiae.</title>
        <authorList>
            <person name="Park S.C."/>
            <person name="Choe H.N."/>
            <person name="Baik K.S."/>
            <person name="Seong C.N."/>
        </authorList>
    </citation>
    <scope>NUCLEOTIDE SEQUENCE [LARGE SCALE GENOMIC DNA]</scope>
    <source>
        <strain evidence="1 2">PSC32</strain>
    </source>
</reference>